<keyword evidence="2" id="KW-1185">Reference proteome</keyword>
<dbReference type="Proteomes" id="UP000031668">
    <property type="component" value="Unassembled WGS sequence"/>
</dbReference>
<evidence type="ECO:0000313" key="2">
    <source>
        <dbReference type="Proteomes" id="UP000031668"/>
    </source>
</evidence>
<dbReference type="EMBL" id="JWZT01005297">
    <property type="protein sequence ID" value="KII61638.1"/>
    <property type="molecule type" value="Genomic_DNA"/>
</dbReference>
<gene>
    <name evidence="1" type="ORF">RF11_10673</name>
</gene>
<dbReference type="AlphaFoldDB" id="A0A0C2I8X4"/>
<name>A0A0C2I8X4_THEKT</name>
<accession>A0A0C2I8X4</accession>
<organism evidence="1 2">
    <name type="scientific">Thelohanellus kitauei</name>
    <name type="common">Myxosporean</name>
    <dbReference type="NCBI Taxonomy" id="669202"/>
    <lineage>
        <taxon>Eukaryota</taxon>
        <taxon>Metazoa</taxon>
        <taxon>Cnidaria</taxon>
        <taxon>Myxozoa</taxon>
        <taxon>Myxosporea</taxon>
        <taxon>Bivalvulida</taxon>
        <taxon>Platysporina</taxon>
        <taxon>Myxobolidae</taxon>
        <taxon>Thelohanellus</taxon>
    </lineage>
</organism>
<comment type="caution">
    <text evidence="1">The sequence shown here is derived from an EMBL/GenBank/DDBJ whole genome shotgun (WGS) entry which is preliminary data.</text>
</comment>
<protein>
    <submittedName>
        <fullName evidence="1">Uncharacterized protein</fullName>
    </submittedName>
</protein>
<evidence type="ECO:0000313" key="1">
    <source>
        <dbReference type="EMBL" id="KII61638.1"/>
    </source>
</evidence>
<reference evidence="1 2" key="1">
    <citation type="journal article" date="2014" name="Genome Biol. Evol.">
        <title>The genome of the myxosporean Thelohanellus kitauei shows adaptations to nutrient acquisition within its fish host.</title>
        <authorList>
            <person name="Yang Y."/>
            <person name="Xiong J."/>
            <person name="Zhou Z."/>
            <person name="Huo F."/>
            <person name="Miao W."/>
            <person name="Ran C."/>
            <person name="Liu Y."/>
            <person name="Zhang J."/>
            <person name="Feng J."/>
            <person name="Wang M."/>
            <person name="Wang M."/>
            <person name="Wang L."/>
            <person name="Yao B."/>
        </authorList>
    </citation>
    <scope>NUCLEOTIDE SEQUENCE [LARGE SCALE GENOMIC DNA]</scope>
    <source>
        <strain evidence="1">Wuqing</strain>
    </source>
</reference>
<proteinExistence type="predicted"/>
<sequence length="131" mass="15201">MHRQLPNQGNIKLFAYPTFTVSVTGQKIIYLQKGSERHKTYSFMNHNVGNMNGMGHTVPIVKYQTYSHLPLLRCIMCLPTLLVLETMMMDRPLILQPRNDASYQKRSGKKNWKGYLIQRSRNRKSTVSSVK</sequence>